<dbReference type="CDD" id="cd09918">
    <property type="entry name" value="SH2_Nterm_SPT6_like"/>
    <property type="match status" value="1"/>
</dbReference>
<dbReference type="Gene3D" id="3.30.420.140">
    <property type="entry name" value="YqgF/RNase H-like domain"/>
    <property type="match status" value="1"/>
</dbReference>
<feature type="compositionally biased region" description="Acidic residues" evidence="1">
    <location>
        <begin position="164"/>
        <end position="178"/>
    </location>
</feature>
<dbReference type="GO" id="GO:0140673">
    <property type="term" value="P:transcription elongation-coupled chromatin remodeling"/>
    <property type="evidence" value="ECO:0007669"/>
    <property type="project" value="InterPro"/>
</dbReference>
<feature type="region of interest" description="Disordered" evidence="1">
    <location>
        <begin position="1814"/>
        <end position="1944"/>
    </location>
</feature>
<feature type="region of interest" description="Disordered" evidence="1">
    <location>
        <begin position="1"/>
        <end position="98"/>
    </location>
</feature>
<dbReference type="Gene3D" id="3.30.505.10">
    <property type="entry name" value="SH2 domain"/>
    <property type="match status" value="2"/>
</dbReference>
<dbReference type="OrthoDB" id="995477at2759"/>
<dbReference type="InterPro" id="IPR023319">
    <property type="entry name" value="Tex-like_HTH_dom_sf"/>
</dbReference>
<dbReference type="Pfam" id="PF00575">
    <property type="entry name" value="S1"/>
    <property type="match status" value="1"/>
</dbReference>
<dbReference type="Pfam" id="PF14635">
    <property type="entry name" value="HHH_7"/>
    <property type="match status" value="1"/>
</dbReference>
<feature type="region of interest" description="Disordered" evidence="1">
    <location>
        <begin position="123"/>
        <end position="267"/>
    </location>
</feature>
<dbReference type="InterPro" id="IPR028083">
    <property type="entry name" value="Spt6_acidic_N_dom"/>
</dbReference>
<keyword evidence="4" id="KW-1185">Reference proteome</keyword>
<organism evidence="3 4">
    <name type="scientific">Triparma strigata</name>
    <dbReference type="NCBI Taxonomy" id="1606541"/>
    <lineage>
        <taxon>Eukaryota</taxon>
        <taxon>Sar</taxon>
        <taxon>Stramenopiles</taxon>
        <taxon>Ochrophyta</taxon>
        <taxon>Bolidophyceae</taxon>
        <taxon>Parmales</taxon>
        <taxon>Triparmaceae</taxon>
        <taxon>Triparma</taxon>
    </lineage>
</organism>
<dbReference type="InterPro" id="IPR003029">
    <property type="entry name" value="S1_domain"/>
</dbReference>
<dbReference type="Proteomes" id="UP001165085">
    <property type="component" value="Unassembled WGS sequence"/>
</dbReference>
<feature type="compositionally biased region" description="Basic and acidic residues" evidence="1">
    <location>
        <begin position="275"/>
        <end position="288"/>
    </location>
</feature>
<dbReference type="GO" id="GO:0042393">
    <property type="term" value="F:histone binding"/>
    <property type="evidence" value="ECO:0007669"/>
    <property type="project" value="TreeGrafter"/>
</dbReference>
<dbReference type="InterPro" id="IPR035019">
    <property type="entry name" value="Spt6_SH2_N"/>
</dbReference>
<reference evidence="4" key="1">
    <citation type="journal article" date="2023" name="Commun. Biol.">
        <title>Genome analysis of Parmales, the sister group of diatoms, reveals the evolutionary specialization of diatoms from phago-mixotrophs to photoautotrophs.</title>
        <authorList>
            <person name="Ban H."/>
            <person name="Sato S."/>
            <person name="Yoshikawa S."/>
            <person name="Yamada K."/>
            <person name="Nakamura Y."/>
            <person name="Ichinomiya M."/>
            <person name="Sato N."/>
            <person name="Blanc-Mathieu R."/>
            <person name="Endo H."/>
            <person name="Kuwata A."/>
            <person name="Ogata H."/>
        </authorList>
    </citation>
    <scope>NUCLEOTIDE SEQUENCE [LARGE SCALE GENOMIC DNA]</scope>
    <source>
        <strain evidence="4">NIES 3701</strain>
    </source>
</reference>
<dbReference type="InterPro" id="IPR023323">
    <property type="entry name" value="Tex-like_dom_sf"/>
</dbReference>
<feature type="compositionally biased region" description="Acidic residues" evidence="1">
    <location>
        <begin position="1040"/>
        <end position="1050"/>
    </location>
</feature>
<dbReference type="InterPro" id="IPR012337">
    <property type="entry name" value="RNaseH-like_sf"/>
</dbReference>
<dbReference type="InterPro" id="IPR035420">
    <property type="entry name" value="Spt6_SH2"/>
</dbReference>
<dbReference type="EMBL" id="BRXY01000109">
    <property type="protein sequence ID" value="GMH66542.1"/>
    <property type="molecule type" value="Genomic_DNA"/>
</dbReference>
<dbReference type="Gene3D" id="2.40.50.140">
    <property type="entry name" value="Nucleic acid-binding proteins"/>
    <property type="match status" value="1"/>
</dbReference>
<feature type="compositionally biased region" description="Acidic residues" evidence="1">
    <location>
        <begin position="219"/>
        <end position="237"/>
    </location>
</feature>
<dbReference type="Gene3D" id="1.10.10.650">
    <property type="entry name" value="RuvA domain 2-like"/>
    <property type="match status" value="1"/>
</dbReference>
<dbReference type="PANTHER" id="PTHR10145:SF6">
    <property type="entry name" value="TRANSCRIPTION ELONGATION FACTOR SPT6"/>
    <property type="match status" value="1"/>
</dbReference>
<feature type="compositionally biased region" description="Polar residues" evidence="1">
    <location>
        <begin position="1934"/>
        <end position="1944"/>
    </location>
</feature>
<dbReference type="Gene3D" id="1.10.3500.10">
    <property type="entry name" value="Tex N-terminal region-like"/>
    <property type="match status" value="1"/>
</dbReference>
<comment type="caution">
    <text evidence="3">The sequence shown here is derived from an EMBL/GenBank/DDBJ whole genome shotgun (WGS) entry which is preliminary data.</text>
</comment>
<dbReference type="InterPro" id="IPR017072">
    <property type="entry name" value="TF_Spt6"/>
</dbReference>
<accession>A0A9W7E574</accession>
<dbReference type="InterPro" id="IPR042066">
    <property type="entry name" value="Spt6_death-like"/>
</dbReference>
<evidence type="ECO:0000256" key="1">
    <source>
        <dbReference type="SAM" id="MobiDB-lite"/>
    </source>
</evidence>
<feature type="region of interest" description="Disordered" evidence="1">
    <location>
        <begin position="486"/>
        <end position="513"/>
    </location>
</feature>
<feature type="compositionally biased region" description="Acidic residues" evidence="1">
    <location>
        <begin position="249"/>
        <end position="260"/>
    </location>
</feature>
<dbReference type="Pfam" id="PF14633">
    <property type="entry name" value="SH2_2"/>
    <property type="match status" value="1"/>
</dbReference>
<protein>
    <recommendedName>
        <fullName evidence="2">S1 motif domain-containing protein</fullName>
    </recommendedName>
</protein>
<dbReference type="GO" id="GO:0008023">
    <property type="term" value="C:transcription elongation factor complex"/>
    <property type="evidence" value="ECO:0007669"/>
    <property type="project" value="TreeGrafter"/>
</dbReference>
<dbReference type="PROSITE" id="PS50126">
    <property type="entry name" value="S1"/>
    <property type="match status" value="1"/>
</dbReference>
<dbReference type="SUPFAM" id="SSF158832">
    <property type="entry name" value="Tex N-terminal region-like"/>
    <property type="match status" value="1"/>
</dbReference>
<dbReference type="Gene3D" id="1.10.150.850">
    <property type="entry name" value="Spt6, helix-hairpin-helix domain"/>
    <property type="match status" value="1"/>
</dbReference>
<feature type="compositionally biased region" description="Acidic residues" evidence="1">
    <location>
        <begin position="45"/>
        <end position="62"/>
    </location>
</feature>
<feature type="region of interest" description="Disordered" evidence="1">
    <location>
        <begin position="275"/>
        <end position="294"/>
    </location>
</feature>
<dbReference type="CDD" id="cd00164">
    <property type="entry name" value="S1_like"/>
    <property type="match status" value="1"/>
</dbReference>
<feature type="region of interest" description="Disordered" evidence="1">
    <location>
        <begin position="1032"/>
        <end position="1060"/>
    </location>
</feature>
<evidence type="ECO:0000259" key="2">
    <source>
        <dbReference type="PROSITE" id="PS50126"/>
    </source>
</evidence>
<feature type="domain" description="S1 motif" evidence="2">
    <location>
        <begin position="1429"/>
        <end position="1503"/>
    </location>
</feature>
<name>A0A9W7E574_9STRA</name>
<dbReference type="PANTHER" id="PTHR10145">
    <property type="entry name" value="TRANSCRIPTION ELONGATION FACTOR SPT6"/>
    <property type="match status" value="1"/>
</dbReference>
<dbReference type="InterPro" id="IPR036860">
    <property type="entry name" value="SH2_dom_sf"/>
</dbReference>
<dbReference type="InterPro" id="IPR037027">
    <property type="entry name" value="YqgF/RNaseH-like_dom_sf"/>
</dbReference>
<dbReference type="SUPFAM" id="SSF53098">
    <property type="entry name" value="Ribonuclease H-like"/>
    <property type="match status" value="1"/>
</dbReference>
<dbReference type="GO" id="GO:0003676">
    <property type="term" value="F:nucleic acid binding"/>
    <property type="evidence" value="ECO:0007669"/>
    <property type="project" value="InterPro"/>
</dbReference>
<evidence type="ECO:0000313" key="4">
    <source>
        <dbReference type="Proteomes" id="UP001165085"/>
    </source>
</evidence>
<dbReference type="Gene3D" id="1.10.10.2740">
    <property type="entry name" value="Spt6, Death-like domain"/>
    <property type="match status" value="2"/>
</dbReference>
<dbReference type="InterPro" id="IPR012340">
    <property type="entry name" value="NA-bd_OB-fold"/>
</dbReference>
<feature type="compositionally biased region" description="Basic and acidic residues" evidence="1">
    <location>
        <begin position="486"/>
        <end position="502"/>
    </location>
</feature>
<evidence type="ECO:0000313" key="3">
    <source>
        <dbReference type="EMBL" id="GMH66542.1"/>
    </source>
</evidence>
<feature type="compositionally biased region" description="Pro residues" evidence="1">
    <location>
        <begin position="1828"/>
        <end position="1922"/>
    </location>
</feature>
<dbReference type="GO" id="GO:0031491">
    <property type="term" value="F:nucleosome binding"/>
    <property type="evidence" value="ECO:0007669"/>
    <property type="project" value="TreeGrafter"/>
</dbReference>
<dbReference type="SMART" id="SM00316">
    <property type="entry name" value="S1"/>
    <property type="match status" value="1"/>
</dbReference>
<dbReference type="GO" id="GO:0034728">
    <property type="term" value="P:nucleosome organization"/>
    <property type="evidence" value="ECO:0007669"/>
    <property type="project" value="TreeGrafter"/>
</dbReference>
<gene>
    <name evidence="3" type="ORF">TrST_g738</name>
</gene>
<dbReference type="InterPro" id="IPR032706">
    <property type="entry name" value="Spt6_HHH"/>
</dbReference>
<dbReference type="Pfam" id="PF14632">
    <property type="entry name" value="SPT6_acidic"/>
    <property type="match status" value="1"/>
</dbReference>
<dbReference type="SUPFAM" id="SSF50249">
    <property type="entry name" value="Nucleic acid-binding proteins"/>
    <property type="match status" value="1"/>
</dbReference>
<sequence length="1944" mass="216781">MSNLEKVDLGFSDSSDDESTSNKPSELPSAPAADKFDVSKFIDNAAEESGDEGGEDDEEQDNEYEKDGFVVDEDDKIETIARGDLSDSDSDSDDGLAIKTSRLKKKRKNDELEDDDLNLLAENNALQSSKKQKPSNNLFTGEVDTDSEDEAPPPPQTGSTRDPDDFDDFIEDDLGDQEDLLKRHRREEDMEKSGNAGATDAQLDEARDIFGDGFMDFMDGSEDEEDDLGDDDSDDEEDRRRKAFAEINQAEEEEEGEEDDEKRARREARQKRLEAMQDSLLRKEERKSERRRKNLRKAFEPSMLVENFVTEEDEKLRNLDLPERIIQSQQRKFTPLTTEEEKRKKVDWMFRHFPECHREVGELSYNVETKAVDKNLEATIVQKCHESIATVLTLLQTYEVPYVRLYCRDKIPSLSVLDNLYPIHDLSRQYDDLQGKANAALELSKSLSSKASGKELEEEKEIYDKALGELPQAGIEYSEAKASAKSARDDFEALGPKPEKVASGEMQEEGEDEKIDEKIKLYEATEKAMKAMDLVVFEKSRRVDDLKALTSTSPLNLSDPSSDPTKTSSVFHSAAVSAQLHLNQQNNKEEFVNDMREYLSLIIEGNDAILKNNSTTSSTKKKSRRVDRDHYRVCCINKARSVAYDFMPATYRLGHVCSELVNFKGSKFDENFPRLPGSGEDLQDTDLSAYRPPTPLQDVEEFSDEAIMEGRIIIESDDPNADADPLRDARYVAAMEMANEPSVKAAMRVIYESTALVNTTPTAKGKRVIGVDHELYGLQLIKDKPVLYYLDQYNLTMSDRCQWLRILQGEKQGLLNVHVGVPFEISAEAAAGLGSNGVIGGEAVVQKPAIGEFVSLLSMGAKDLDANDTTSQGWNEQRHKVIVAAVESFLLPRFELEVKRKMAKVAAEAGIEEAGESLRGLSMMGPIQPSWKKDTNPMDAYVDPNSATSTTIGVCVGSGRKDPSFFVAVKPDGTVTGELQIPGGVRISEKAEDIEAFLVRHKPSITAVATSNCGRYDYNAIRDIVQQTKFDFQNRKEEKNDEDEDDEYDEDKPKKDFQDDDFDEVWETETSFCDDVLAQLYSRSPRGKKEFPDSEVNYKIAIGVARTAISPLVEVCNAWSVVSEKGVFGIETLYMNLHQFQKLLPKAKLLEGYERRLCDVVAEVGVNIRVERELDSCLQFVPGFGPRKSNMFRLNLKSRGNNIMCRQDILMGGYGVGTKVFENAAGFLKIGTVKDFDEEFLEGSDDTAQNLFDCTRIHPEASLTNEWCTKICKDALSEDMDRGELNKNQEAMRVIENSADEIERQFNEFKMAFWNDPANQTVDDVTGNASPSLENFFSYKFDPFLGDSDDHWMDKIGELDLDAYAASIESQVKESKKSIIEMIKRELRWPFRDPRIPTKQLCTKSTNEEDRAKLFELLIGESDQALRIGRELVGKVMSVSNFGIRIKYDSGLSGFAHKSKLLDGVMYEDGELEGDERFQKGTIVRGVIIEVKKDKMSLDMSLLESDLKKMPSEWLLSRDPETGEAHSMATMCDQYFDAGEALKLIDEEHMRVIRNTAAMGGGGPTEPGQERVVRQGGTMRACDHPVFRNANYKAVKKELDEMGAGAVGQCIIHPSSKSNDMLSLSWCIKEGVYKHYEIIEEDKDTDNSIGNKLTIKTSTFTEVYGDLDEIVARFVEPMNELVVEVTSKKLEAKYRDKDDLDEVDGELRILKTSKPGSIPYLLAMDPQHPGHFQLKYLPNMSIKMLWVRMTPSGWLLTMHGENLKFRNLAQLLGHFKMNCNKKPKPKPVAAAPVAPVAPQQPAASALDIANMLQSQQGSGGSRWDRGPGPGPPPPVPVASYGGPPPDFSQPPPGYGGPPPDFSQPPPGYGGPPPDFSQPPPGYGGPPPPNYSQPPPGYGGPPPPGAGFNGPPPGFNQPPPPAGPGGMGRGRGRGTTNLPAWMTSQ</sequence>
<proteinExistence type="predicted"/>